<keyword evidence="2" id="KW-1185">Reference proteome</keyword>
<dbReference type="EMBL" id="JH226130">
    <property type="protein sequence ID" value="EHY53188.1"/>
    <property type="molecule type" value="Genomic_DNA"/>
</dbReference>
<reference evidence="1" key="1">
    <citation type="submission" date="2011-07" db="EMBL/GenBank/DDBJ databases">
        <title>The Genome Sequence of Exophiala (Wangiella) dermatitidis NIH/UT8656.</title>
        <authorList>
            <consortium name="The Broad Institute Genome Sequencing Platform"/>
            <person name="Cuomo C."/>
            <person name="Wang Z."/>
            <person name="Hunicke-Smith S."/>
            <person name="Szanislo P.J."/>
            <person name="Earl A."/>
            <person name="Young S.K."/>
            <person name="Zeng Q."/>
            <person name="Gargeya S."/>
            <person name="Fitzgerald M."/>
            <person name="Haas B."/>
            <person name="Abouelleil A."/>
            <person name="Alvarado L."/>
            <person name="Arachchi H.M."/>
            <person name="Berlin A."/>
            <person name="Brown A."/>
            <person name="Chapman S.B."/>
            <person name="Chen Z."/>
            <person name="Dunbar C."/>
            <person name="Freedman E."/>
            <person name="Gearin G."/>
            <person name="Gellesch M."/>
            <person name="Goldberg J."/>
            <person name="Griggs A."/>
            <person name="Gujja S."/>
            <person name="Heiman D."/>
            <person name="Howarth C."/>
            <person name="Larson L."/>
            <person name="Lui A."/>
            <person name="MacDonald P.J.P."/>
            <person name="Montmayeur A."/>
            <person name="Murphy C."/>
            <person name="Neiman D."/>
            <person name="Pearson M."/>
            <person name="Priest M."/>
            <person name="Roberts A."/>
            <person name="Saif S."/>
            <person name="Shea T."/>
            <person name="Shenoy N."/>
            <person name="Sisk P."/>
            <person name="Stolte C."/>
            <person name="Sykes S."/>
            <person name="Wortman J."/>
            <person name="Nusbaum C."/>
            <person name="Birren B."/>
        </authorList>
    </citation>
    <scope>NUCLEOTIDE SEQUENCE</scope>
    <source>
        <strain evidence="1">NIH/UT8656</strain>
    </source>
</reference>
<dbReference type="VEuPathDB" id="FungiDB:HMPREF1120_01386"/>
<protein>
    <submittedName>
        <fullName evidence="1">Uncharacterized protein</fullName>
    </submittedName>
</protein>
<dbReference type="RefSeq" id="XP_009153649.1">
    <property type="nucleotide sequence ID" value="XM_009155401.1"/>
</dbReference>
<dbReference type="Proteomes" id="UP000007304">
    <property type="component" value="Unassembled WGS sequence"/>
</dbReference>
<evidence type="ECO:0000313" key="1">
    <source>
        <dbReference type="EMBL" id="EHY53188.1"/>
    </source>
</evidence>
<evidence type="ECO:0000313" key="2">
    <source>
        <dbReference type="Proteomes" id="UP000007304"/>
    </source>
</evidence>
<name>H6BNK3_EXODN</name>
<proteinExistence type="predicted"/>
<accession>H6BNK3</accession>
<dbReference type="HOGENOM" id="CLU_1304866_0_0_1"/>
<dbReference type="AlphaFoldDB" id="H6BNK3"/>
<dbReference type="GeneID" id="20306025"/>
<gene>
    <name evidence="1" type="ORF">HMPREF1120_01386</name>
</gene>
<dbReference type="InParanoid" id="H6BNK3"/>
<sequence length="211" mass="23809">MNCYCDVQAVLDDKKTGEQTHFLRGLPDTTLYSHRQPWKNTTSTIVKDDENTQLLTYAVQCTHTCDLTCCRGPPFCITFVAHRRSLHSQYRACSSHTHTGTTLHHRRVECCLHILVLLFQNDSFPLFLPGRGWLERFRAPALAPQIVGGAGVARLRPLYCSSEYSPRLFSFPYDVLLTQLAVQCGPTHTVSCRVKEASTAPIKMLRLIGTQ</sequence>
<organism evidence="1 2">
    <name type="scientific">Exophiala dermatitidis (strain ATCC 34100 / CBS 525.76 / NIH/UT8656)</name>
    <name type="common">Black yeast</name>
    <name type="synonym">Wangiella dermatitidis</name>
    <dbReference type="NCBI Taxonomy" id="858893"/>
    <lineage>
        <taxon>Eukaryota</taxon>
        <taxon>Fungi</taxon>
        <taxon>Dikarya</taxon>
        <taxon>Ascomycota</taxon>
        <taxon>Pezizomycotina</taxon>
        <taxon>Eurotiomycetes</taxon>
        <taxon>Chaetothyriomycetidae</taxon>
        <taxon>Chaetothyriales</taxon>
        <taxon>Herpotrichiellaceae</taxon>
        <taxon>Exophiala</taxon>
    </lineage>
</organism>